<sequence>MIQTPTQSKTLFLELPPELTLYVTQEQFEALAATNRDLRLERTAEGKLIVNPPTGGESGKRNLNISTQLGNWFEAHEELGEAFDSSTGFKLPNGANRSPDASWIRRERWESLTPQQRKEFVPLCPDFVIELRSESDSLPKLQAKMQEYIDNGTRLGWLIDPKNRRVEIYRPGREVEVLENPSHLSGEDVLPGFVLNLRRIWT</sequence>
<dbReference type="InterPro" id="IPR011335">
    <property type="entry name" value="Restrct_endonuc-II-like"/>
</dbReference>
<dbReference type="PANTHER" id="PTHR34107:SF7">
    <property type="entry name" value="SLR2092 PROTEIN"/>
    <property type="match status" value="1"/>
</dbReference>
<dbReference type="AlphaFoldDB" id="B4VQR4"/>
<dbReference type="CDD" id="cd06260">
    <property type="entry name" value="DUF820-like"/>
    <property type="match status" value="1"/>
</dbReference>
<feature type="domain" description="Putative restriction endonuclease" evidence="1">
    <location>
        <begin position="26"/>
        <end position="197"/>
    </location>
</feature>
<dbReference type="OrthoDB" id="274259at2"/>
<dbReference type="SUPFAM" id="SSF52980">
    <property type="entry name" value="Restriction endonuclease-like"/>
    <property type="match status" value="1"/>
</dbReference>
<dbReference type="Pfam" id="PF05685">
    <property type="entry name" value="Uma2"/>
    <property type="match status" value="1"/>
</dbReference>
<dbReference type="eggNOG" id="COG4636">
    <property type="taxonomic scope" value="Bacteria"/>
</dbReference>
<evidence type="ECO:0000259" key="1">
    <source>
        <dbReference type="Pfam" id="PF05685"/>
    </source>
</evidence>
<evidence type="ECO:0000313" key="3">
    <source>
        <dbReference type="Proteomes" id="UP000003835"/>
    </source>
</evidence>
<reference evidence="2 3" key="1">
    <citation type="submission" date="2008-07" db="EMBL/GenBank/DDBJ databases">
        <authorList>
            <person name="Tandeau de Marsac N."/>
            <person name="Ferriera S."/>
            <person name="Johnson J."/>
            <person name="Kravitz S."/>
            <person name="Beeson K."/>
            <person name="Sutton G."/>
            <person name="Rogers Y.-H."/>
            <person name="Friedman R."/>
            <person name="Frazier M."/>
            <person name="Venter J.C."/>
        </authorList>
    </citation>
    <scope>NUCLEOTIDE SEQUENCE [LARGE SCALE GENOMIC DNA]</scope>
    <source>
        <strain evidence="2 3">PCC 7420</strain>
    </source>
</reference>
<name>B4VQR4_9CYAN</name>
<evidence type="ECO:0000313" key="2">
    <source>
        <dbReference type="EMBL" id="EDX75764.1"/>
    </source>
</evidence>
<organism evidence="2 3">
    <name type="scientific">Coleofasciculus chthonoplastes PCC 7420</name>
    <dbReference type="NCBI Taxonomy" id="118168"/>
    <lineage>
        <taxon>Bacteria</taxon>
        <taxon>Bacillati</taxon>
        <taxon>Cyanobacteriota</taxon>
        <taxon>Cyanophyceae</taxon>
        <taxon>Coleofasciculales</taxon>
        <taxon>Coleofasciculaceae</taxon>
        <taxon>Coleofasciculus</taxon>
    </lineage>
</organism>
<gene>
    <name evidence="2" type="ORF">MC7420_6419</name>
</gene>
<dbReference type="Proteomes" id="UP000003835">
    <property type="component" value="Unassembled WGS sequence"/>
</dbReference>
<dbReference type="STRING" id="118168.MC7420_6419"/>
<protein>
    <recommendedName>
        <fullName evidence="1">Putative restriction endonuclease domain-containing protein</fullName>
    </recommendedName>
</protein>
<dbReference type="RefSeq" id="WP_006100902.1">
    <property type="nucleotide sequence ID" value="NZ_DS989848.1"/>
</dbReference>
<dbReference type="Gene3D" id="3.90.1570.10">
    <property type="entry name" value="tt1808, chain A"/>
    <property type="match status" value="1"/>
</dbReference>
<dbReference type="InterPro" id="IPR008538">
    <property type="entry name" value="Uma2"/>
</dbReference>
<dbReference type="PANTHER" id="PTHR34107">
    <property type="entry name" value="SLL0198 PROTEIN-RELATED"/>
    <property type="match status" value="1"/>
</dbReference>
<accession>B4VQR4</accession>
<dbReference type="EMBL" id="DS989848">
    <property type="protein sequence ID" value="EDX75764.1"/>
    <property type="molecule type" value="Genomic_DNA"/>
</dbReference>
<dbReference type="InterPro" id="IPR012296">
    <property type="entry name" value="Nuclease_put_TT1808"/>
</dbReference>
<dbReference type="HOGENOM" id="CLU_076312_3_0_3"/>
<keyword evidence="3" id="KW-1185">Reference proteome</keyword>
<proteinExistence type="predicted"/>